<gene>
    <name evidence="1" type="ORF">LEP1GSC194_0356</name>
</gene>
<protein>
    <submittedName>
        <fullName evidence="1">Uncharacterized protein</fullName>
    </submittedName>
</protein>
<comment type="caution">
    <text evidence="1">The sequence shown here is derived from an EMBL/GenBank/DDBJ whole genome shotgun (WGS) entry which is preliminary data.</text>
</comment>
<dbReference type="Proteomes" id="UP000011988">
    <property type="component" value="Unassembled WGS sequence"/>
</dbReference>
<proteinExistence type="predicted"/>
<sequence>MFAIKSLIRKKMIFLKKELIFREDKENTRACPCDIVTLSI</sequence>
<organism evidence="1 2">
    <name type="scientific">Leptospira alstonii serovar Sichuan str. 79601</name>
    <dbReference type="NCBI Taxonomy" id="1218565"/>
    <lineage>
        <taxon>Bacteria</taxon>
        <taxon>Pseudomonadati</taxon>
        <taxon>Spirochaetota</taxon>
        <taxon>Spirochaetia</taxon>
        <taxon>Leptospirales</taxon>
        <taxon>Leptospiraceae</taxon>
        <taxon>Leptospira</taxon>
    </lineage>
</organism>
<accession>M6CVK1</accession>
<dbReference type="EMBL" id="ANIK01000028">
    <property type="protein sequence ID" value="EMJ95952.1"/>
    <property type="molecule type" value="Genomic_DNA"/>
</dbReference>
<evidence type="ECO:0000313" key="2">
    <source>
        <dbReference type="Proteomes" id="UP000011988"/>
    </source>
</evidence>
<name>M6CVK1_9LEPT</name>
<evidence type="ECO:0000313" key="1">
    <source>
        <dbReference type="EMBL" id="EMJ95952.1"/>
    </source>
</evidence>
<reference evidence="1 2" key="1">
    <citation type="submission" date="2013-01" db="EMBL/GenBank/DDBJ databases">
        <authorList>
            <person name="Harkins D.M."/>
            <person name="Durkin A.S."/>
            <person name="Brinkac L.M."/>
            <person name="Haft D.H."/>
            <person name="Selengut J.D."/>
            <person name="Sanka R."/>
            <person name="DePew J."/>
            <person name="Purushe J."/>
            <person name="Galloway R.L."/>
            <person name="Vinetz J.M."/>
            <person name="Sutton G.G."/>
            <person name="Nierman W.C."/>
            <person name="Fouts D.E."/>
        </authorList>
    </citation>
    <scope>NUCLEOTIDE SEQUENCE [LARGE SCALE GENOMIC DNA]</scope>
    <source>
        <strain evidence="1 2">79601</strain>
    </source>
</reference>
<dbReference type="AlphaFoldDB" id="M6CVK1"/>